<dbReference type="Proteomes" id="UP001230504">
    <property type="component" value="Unassembled WGS sequence"/>
</dbReference>
<gene>
    <name evidence="2" type="ORF">LY79DRAFT_386997</name>
</gene>
<evidence type="ECO:0000313" key="2">
    <source>
        <dbReference type="EMBL" id="KAK1597485.1"/>
    </source>
</evidence>
<evidence type="ECO:0000313" key="3">
    <source>
        <dbReference type="Proteomes" id="UP001230504"/>
    </source>
</evidence>
<feature type="region of interest" description="Disordered" evidence="1">
    <location>
        <begin position="1"/>
        <end position="29"/>
    </location>
</feature>
<protein>
    <submittedName>
        <fullName evidence="2">Uncharacterized protein</fullName>
    </submittedName>
</protein>
<evidence type="ECO:0000256" key="1">
    <source>
        <dbReference type="SAM" id="MobiDB-lite"/>
    </source>
</evidence>
<comment type="caution">
    <text evidence="2">The sequence shown here is derived from an EMBL/GenBank/DDBJ whole genome shotgun (WGS) entry which is preliminary data.</text>
</comment>
<accession>A0AAD8VAI7</accession>
<dbReference type="AlphaFoldDB" id="A0AAD8VAI7"/>
<dbReference type="GeneID" id="85437147"/>
<name>A0AAD8VAI7_9PEZI</name>
<dbReference type="RefSeq" id="XP_060418275.1">
    <property type="nucleotide sequence ID" value="XM_060552907.1"/>
</dbReference>
<proteinExistence type="predicted"/>
<organism evidence="2 3">
    <name type="scientific">Colletotrichum navitas</name>
    <dbReference type="NCBI Taxonomy" id="681940"/>
    <lineage>
        <taxon>Eukaryota</taxon>
        <taxon>Fungi</taxon>
        <taxon>Dikarya</taxon>
        <taxon>Ascomycota</taxon>
        <taxon>Pezizomycotina</taxon>
        <taxon>Sordariomycetes</taxon>
        <taxon>Hypocreomycetidae</taxon>
        <taxon>Glomerellales</taxon>
        <taxon>Glomerellaceae</taxon>
        <taxon>Colletotrichum</taxon>
        <taxon>Colletotrichum graminicola species complex</taxon>
    </lineage>
</organism>
<keyword evidence="3" id="KW-1185">Reference proteome</keyword>
<sequence length="229" mass="25805">MIRPRPAPPKKCQQLSGSQSWRPPHFPRVGARMNSPFHARREDDRLHWGGVVATILVDCSRPPLHGMIIGCECRLRIQRPRFAKTDPRTALLNLDSCQSPEKQPGRCTLCESDFGHRRAHTLFRFSWGVKCACFRHGRFTLPFSHPWHPCHLVPLYYIGYSHISKNRFLLSEKQVRGGNRGDCTRCSSAPVRGTTEAYILGAQLLTLPSSPAAPDRGSTCPLIAIAWDT</sequence>
<reference evidence="2" key="1">
    <citation type="submission" date="2021-06" db="EMBL/GenBank/DDBJ databases">
        <title>Comparative genomics, transcriptomics and evolutionary studies reveal genomic signatures of adaptation to plant cell wall in hemibiotrophic fungi.</title>
        <authorList>
            <consortium name="DOE Joint Genome Institute"/>
            <person name="Baroncelli R."/>
            <person name="Diaz J.F."/>
            <person name="Benocci T."/>
            <person name="Peng M."/>
            <person name="Battaglia E."/>
            <person name="Haridas S."/>
            <person name="Andreopoulos W."/>
            <person name="Labutti K."/>
            <person name="Pangilinan J."/>
            <person name="Floch G.L."/>
            <person name="Makela M.R."/>
            <person name="Henrissat B."/>
            <person name="Grigoriev I.V."/>
            <person name="Crouch J.A."/>
            <person name="De Vries R.P."/>
            <person name="Sukno S.A."/>
            <person name="Thon M.R."/>
        </authorList>
    </citation>
    <scope>NUCLEOTIDE SEQUENCE</scope>
    <source>
        <strain evidence="2">CBS 125086</strain>
    </source>
</reference>
<dbReference type="EMBL" id="JAHLJV010000008">
    <property type="protein sequence ID" value="KAK1597485.1"/>
    <property type="molecule type" value="Genomic_DNA"/>
</dbReference>